<dbReference type="GO" id="GO:0052689">
    <property type="term" value="F:carboxylic ester hydrolase activity"/>
    <property type="evidence" value="ECO:0007669"/>
    <property type="project" value="UniProtKB-ARBA"/>
</dbReference>
<dbReference type="RefSeq" id="WP_176159433.1">
    <property type="nucleotide sequence ID" value="NZ_FUYE01000008.1"/>
</dbReference>
<dbReference type="Proteomes" id="UP000190774">
    <property type="component" value="Unassembled WGS sequence"/>
</dbReference>
<dbReference type="Gene3D" id="3.40.50.1820">
    <property type="entry name" value="alpha/beta hydrolase"/>
    <property type="match status" value="1"/>
</dbReference>
<gene>
    <name evidence="3" type="ORF">SAMN02745166_02818</name>
</gene>
<keyword evidence="4" id="KW-1185">Reference proteome</keyword>
<evidence type="ECO:0000259" key="2">
    <source>
        <dbReference type="Pfam" id="PF12146"/>
    </source>
</evidence>
<dbReference type="STRING" id="48467.SAMN02745166_02818"/>
<feature type="domain" description="Serine aminopeptidase S33" evidence="2">
    <location>
        <begin position="202"/>
        <end position="251"/>
    </location>
</feature>
<organism evidence="3 4">
    <name type="scientific">Prosthecobacter debontii</name>
    <dbReference type="NCBI Taxonomy" id="48467"/>
    <lineage>
        <taxon>Bacteria</taxon>
        <taxon>Pseudomonadati</taxon>
        <taxon>Verrucomicrobiota</taxon>
        <taxon>Verrucomicrobiia</taxon>
        <taxon>Verrucomicrobiales</taxon>
        <taxon>Verrucomicrobiaceae</taxon>
        <taxon>Prosthecobacter</taxon>
    </lineage>
</organism>
<dbReference type="SUPFAM" id="SSF53474">
    <property type="entry name" value="alpha/beta-Hydrolases"/>
    <property type="match status" value="1"/>
</dbReference>
<evidence type="ECO:0000313" key="3">
    <source>
        <dbReference type="EMBL" id="SKA98616.1"/>
    </source>
</evidence>
<proteinExistence type="predicted"/>
<protein>
    <submittedName>
        <fullName evidence="3">Lysophospholipase, alpha-beta hydrolase superfamily</fullName>
    </submittedName>
</protein>
<sequence length="273" mass="29902">MRLEKWSLSDGTPSILCEPVAEGKLGQRGLKIRQQMLDRGIELKPAGQVVGTLVLVHGRKARKEDYLLIAERLCAVGFRCLLADMPAHGEHPGQMIYYGVREAGLPVRLLKEASERFHFAPQPAGLLGMSMGGSVAVHAADQPDAPWRALVVISSFDALGPAIEVQAQKMTGAWLGGLWAGAASEAYSWRSGLAVSAIQPRVHAARLRMPTLIAHGTQDHVVPMESGRRLYEALPESLVKQWVEVPGADHDNVLITDFPIYATVAEWMWKYAR</sequence>
<reference evidence="4" key="1">
    <citation type="submission" date="2017-02" db="EMBL/GenBank/DDBJ databases">
        <authorList>
            <person name="Varghese N."/>
            <person name="Submissions S."/>
        </authorList>
    </citation>
    <scope>NUCLEOTIDE SEQUENCE [LARGE SCALE GENOMIC DNA]</scope>
    <source>
        <strain evidence="4">ATCC 700200</strain>
    </source>
</reference>
<evidence type="ECO:0000256" key="1">
    <source>
        <dbReference type="ARBA" id="ARBA00022801"/>
    </source>
</evidence>
<dbReference type="AlphaFoldDB" id="A0A1T4YA32"/>
<dbReference type="PANTHER" id="PTHR22946">
    <property type="entry name" value="DIENELACTONE HYDROLASE DOMAIN-CONTAINING PROTEIN-RELATED"/>
    <property type="match status" value="1"/>
</dbReference>
<evidence type="ECO:0000313" key="4">
    <source>
        <dbReference type="Proteomes" id="UP000190774"/>
    </source>
</evidence>
<dbReference type="PANTHER" id="PTHR22946:SF9">
    <property type="entry name" value="POLYKETIDE TRANSFERASE AF380"/>
    <property type="match status" value="1"/>
</dbReference>
<dbReference type="Pfam" id="PF12146">
    <property type="entry name" value="Hydrolase_4"/>
    <property type="match status" value="2"/>
</dbReference>
<dbReference type="InterPro" id="IPR050261">
    <property type="entry name" value="FrsA_esterase"/>
</dbReference>
<dbReference type="InterPro" id="IPR029058">
    <property type="entry name" value="AB_hydrolase_fold"/>
</dbReference>
<accession>A0A1T4YA32</accession>
<dbReference type="InterPro" id="IPR022742">
    <property type="entry name" value="Hydrolase_4"/>
</dbReference>
<name>A0A1T4YA32_9BACT</name>
<keyword evidence="1 3" id="KW-0378">Hydrolase</keyword>
<feature type="domain" description="Serine aminopeptidase S33" evidence="2">
    <location>
        <begin position="49"/>
        <end position="176"/>
    </location>
</feature>
<dbReference type="EMBL" id="FUYE01000008">
    <property type="protein sequence ID" value="SKA98616.1"/>
    <property type="molecule type" value="Genomic_DNA"/>
</dbReference>